<name>A0ABQ2NK54_9FLAO</name>
<keyword evidence="2" id="KW-1185">Reference proteome</keyword>
<protein>
    <submittedName>
        <fullName evidence="1">Uncharacterized protein</fullName>
    </submittedName>
</protein>
<comment type="caution">
    <text evidence="1">The sequence shown here is derived from an EMBL/GenBank/DDBJ whole genome shotgun (WGS) entry which is preliminary data.</text>
</comment>
<dbReference type="Proteomes" id="UP000620064">
    <property type="component" value="Unassembled WGS sequence"/>
</dbReference>
<evidence type="ECO:0000313" key="1">
    <source>
        <dbReference type="EMBL" id="GGP05397.1"/>
    </source>
</evidence>
<proteinExistence type="predicted"/>
<reference evidence="2" key="1">
    <citation type="journal article" date="2019" name="Int. J. Syst. Evol. Microbiol.">
        <title>The Global Catalogue of Microorganisms (GCM) 10K type strain sequencing project: providing services to taxonomists for standard genome sequencing and annotation.</title>
        <authorList>
            <consortium name="The Broad Institute Genomics Platform"/>
            <consortium name="The Broad Institute Genome Sequencing Center for Infectious Disease"/>
            <person name="Wu L."/>
            <person name="Ma J."/>
        </authorList>
    </citation>
    <scope>NUCLEOTIDE SEQUENCE [LARGE SCALE GENOMIC DNA]</scope>
    <source>
        <strain evidence="2">CGMCC 1.7656</strain>
    </source>
</reference>
<gene>
    <name evidence="1" type="ORF">GCM10010992_21320</name>
</gene>
<evidence type="ECO:0000313" key="2">
    <source>
        <dbReference type="Proteomes" id="UP000620064"/>
    </source>
</evidence>
<dbReference type="EMBL" id="BMLV01000005">
    <property type="protein sequence ID" value="GGP05397.1"/>
    <property type="molecule type" value="Genomic_DNA"/>
</dbReference>
<organism evidence="1 2">
    <name type="scientific">Cloacibacterium rupense</name>
    <dbReference type="NCBI Taxonomy" id="517423"/>
    <lineage>
        <taxon>Bacteria</taxon>
        <taxon>Pseudomonadati</taxon>
        <taxon>Bacteroidota</taxon>
        <taxon>Flavobacteriia</taxon>
        <taxon>Flavobacteriales</taxon>
        <taxon>Weeksellaceae</taxon>
    </lineage>
</organism>
<accession>A0ABQ2NK54</accession>
<sequence length="70" mass="7988">MTVSNNFKLFQTMSNYKYSVHFLLNFISASVLRPDLSGNPFYKNALGKALDFIKRLGAEGGNWRPNNMKN</sequence>